<organism evidence="5 6">
    <name type="scientific">Paraburkholderia caledonica</name>
    <dbReference type="NCBI Taxonomy" id="134536"/>
    <lineage>
        <taxon>Bacteria</taxon>
        <taxon>Pseudomonadati</taxon>
        <taxon>Pseudomonadota</taxon>
        <taxon>Betaproteobacteria</taxon>
        <taxon>Burkholderiales</taxon>
        <taxon>Burkholderiaceae</taxon>
        <taxon>Paraburkholderia</taxon>
    </lineage>
</organism>
<keyword evidence="5" id="KW-0223">Dioxygenase</keyword>
<evidence type="ECO:0000256" key="3">
    <source>
        <dbReference type="ARBA" id="ARBA00023194"/>
    </source>
</evidence>
<dbReference type="PANTHER" id="PTHR10696:SF56">
    <property type="entry name" value="TAUD_TFDA-LIKE DOMAIN-CONTAINING PROTEIN"/>
    <property type="match status" value="1"/>
</dbReference>
<dbReference type="GO" id="GO:0017000">
    <property type="term" value="P:antibiotic biosynthetic process"/>
    <property type="evidence" value="ECO:0007669"/>
    <property type="project" value="UniProtKB-KW"/>
</dbReference>
<accession>A0AB73II56</accession>
<evidence type="ECO:0000313" key="6">
    <source>
        <dbReference type="Proteomes" id="UP001229486"/>
    </source>
</evidence>
<feature type="domain" description="TauD/TfdA-like" evidence="4">
    <location>
        <begin position="33"/>
        <end position="318"/>
    </location>
</feature>
<comment type="cofactor">
    <cofactor evidence="1">
        <name>Fe(2+)</name>
        <dbReference type="ChEBI" id="CHEBI:29033"/>
    </cofactor>
</comment>
<dbReference type="EMBL" id="JAURTK010000006">
    <property type="protein sequence ID" value="MDP9649639.1"/>
    <property type="molecule type" value="Genomic_DNA"/>
</dbReference>
<proteinExistence type="predicted"/>
<evidence type="ECO:0000256" key="2">
    <source>
        <dbReference type="ARBA" id="ARBA00023002"/>
    </source>
</evidence>
<dbReference type="SUPFAM" id="SSF51197">
    <property type="entry name" value="Clavaminate synthase-like"/>
    <property type="match status" value="1"/>
</dbReference>
<dbReference type="Pfam" id="PF02668">
    <property type="entry name" value="TauD"/>
    <property type="match status" value="1"/>
</dbReference>
<dbReference type="InterPro" id="IPR042098">
    <property type="entry name" value="TauD-like_sf"/>
</dbReference>
<dbReference type="InterPro" id="IPR050411">
    <property type="entry name" value="AlphaKG_dependent_hydroxylases"/>
</dbReference>
<dbReference type="InterPro" id="IPR003819">
    <property type="entry name" value="TauD/TfdA-like"/>
</dbReference>
<reference evidence="5" key="1">
    <citation type="submission" date="2023-07" db="EMBL/GenBank/DDBJ databases">
        <title>Sorghum-associated microbial communities from plants grown in Nebraska, USA.</title>
        <authorList>
            <person name="Schachtman D."/>
        </authorList>
    </citation>
    <scope>NUCLEOTIDE SEQUENCE</scope>
    <source>
        <strain evidence="5">DS1061</strain>
    </source>
</reference>
<name>A0AB73II56_9BURK</name>
<sequence length="323" mass="36474">MNSIGAQLDTLAPHVKVEADGDWPVRWVATDRSFSLEALLAQSSALLRLQLCERGAVLLRGFAVASAREFGDAMKAFGAKPLAYQERSTPRTHIEGALYTATEYPAREPIFLHNENAYASHWPRFVAFFCERPAEVGGAMTLADTRDVYRGVPADVRHACETRGLSYLRRFIAGVGYSWQEAFGVREEAELARVLAALGYLTQWDGDQCVVQRASTWTMLHPETDEPLWFNHGVFFNAMSLPEATRRAFEQLFGAQGYPFQTTYRDGSPIDEPTYRAIKKAYVQASRRLLLQRSDVLLLDNLLTAHGREAYEGQRRHYVMMLD</sequence>
<evidence type="ECO:0000313" key="5">
    <source>
        <dbReference type="EMBL" id="MDP9649639.1"/>
    </source>
</evidence>
<comment type="caution">
    <text evidence="5">The sequence shown here is derived from an EMBL/GenBank/DDBJ whole genome shotgun (WGS) entry which is preliminary data.</text>
</comment>
<dbReference type="GO" id="GO:0016706">
    <property type="term" value="F:2-oxoglutarate-dependent dioxygenase activity"/>
    <property type="evidence" value="ECO:0007669"/>
    <property type="project" value="UniProtKB-ARBA"/>
</dbReference>
<keyword evidence="2" id="KW-0560">Oxidoreductase</keyword>
<evidence type="ECO:0000256" key="1">
    <source>
        <dbReference type="ARBA" id="ARBA00001954"/>
    </source>
</evidence>
<dbReference type="Gene3D" id="3.60.130.10">
    <property type="entry name" value="Clavaminate synthase-like"/>
    <property type="match status" value="1"/>
</dbReference>
<protein>
    <submittedName>
        <fullName evidence="5">Alpha-ketoglutarate-dependent taurine dioxygenase</fullName>
    </submittedName>
</protein>
<dbReference type="PANTHER" id="PTHR10696">
    <property type="entry name" value="GAMMA-BUTYROBETAINE HYDROXYLASE-RELATED"/>
    <property type="match status" value="1"/>
</dbReference>
<dbReference type="Proteomes" id="UP001229486">
    <property type="component" value="Unassembled WGS sequence"/>
</dbReference>
<gene>
    <name evidence="5" type="ORF">J2793_005106</name>
</gene>
<keyword evidence="3" id="KW-0045">Antibiotic biosynthesis</keyword>
<dbReference type="AlphaFoldDB" id="A0AB73II56"/>
<dbReference type="RefSeq" id="WP_392394919.1">
    <property type="nucleotide sequence ID" value="NZ_JAURTK010000006.1"/>
</dbReference>
<evidence type="ECO:0000259" key="4">
    <source>
        <dbReference type="Pfam" id="PF02668"/>
    </source>
</evidence>